<sequence length="60" mass="7068">MKVKLSAFHKLGIEEIKDMFDVSNGKQNGYPISRKNILIIKFFFRNISLKTTKLHMQEIQ</sequence>
<accession>A0A498DEG8</accession>
<reference evidence="1 2" key="1">
    <citation type="submission" date="2018-10" db="EMBL/GenBank/DDBJ databases">
        <title>Oceanobacillus sp. YLB-02 draft genome.</title>
        <authorList>
            <person name="Yu L."/>
        </authorList>
    </citation>
    <scope>NUCLEOTIDE SEQUENCE [LARGE SCALE GENOMIC DNA]</scope>
    <source>
        <strain evidence="1 2">YLB-02</strain>
    </source>
</reference>
<dbReference type="AlphaFoldDB" id="A0A498DEG8"/>
<comment type="caution">
    <text evidence="1">The sequence shown here is derived from an EMBL/GenBank/DDBJ whole genome shotgun (WGS) entry which is preliminary data.</text>
</comment>
<gene>
    <name evidence="1" type="ORF">D8M04_04245</name>
</gene>
<dbReference type="Proteomes" id="UP000270219">
    <property type="component" value="Unassembled WGS sequence"/>
</dbReference>
<evidence type="ECO:0000313" key="2">
    <source>
        <dbReference type="Proteomes" id="UP000270219"/>
    </source>
</evidence>
<proteinExistence type="predicted"/>
<keyword evidence="2" id="KW-1185">Reference proteome</keyword>
<organism evidence="1 2">
    <name type="scientific">Oceanobacillus piezotolerans</name>
    <dbReference type="NCBI Taxonomy" id="2448030"/>
    <lineage>
        <taxon>Bacteria</taxon>
        <taxon>Bacillati</taxon>
        <taxon>Bacillota</taxon>
        <taxon>Bacilli</taxon>
        <taxon>Bacillales</taxon>
        <taxon>Bacillaceae</taxon>
        <taxon>Oceanobacillus</taxon>
    </lineage>
</organism>
<protein>
    <submittedName>
        <fullName evidence="1">Uncharacterized protein</fullName>
    </submittedName>
</protein>
<name>A0A498DEG8_9BACI</name>
<evidence type="ECO:0000313" key="1">
    <source>
        <dbReference type="EMBL" id="RLL48476.1"/>
    </source>
</evidence>
<dbReference type="EMBL" id="RCHR01000001">
    <property type="protein sequence ID" value="RLL48476.1"/>
    <property type="molecule type" value="Genomic_DNA"/>
</dbReference>